<feature type="binding site" evidence="7">
    <location>
        <position position="3"/>
    </location>
    <ligand>
        <name>L-glutamine</name>
        <dbReference type="ChEBI" id="CHEBI:58359"/>
    </ligand>
</feature>
<name>A0A6J4UDB9_9SPHN</name>
<comment type="pathway">
    <text evidence="1">Amino-acid biosynthesis; L-asparagine biosynthesis; L-asparagine from L-aspartate (L-Gln route): step 1/1.</text>
</comment>
<evidence type="ECO:0000256" key="2">
    <source>
        <dbReference type="ARBA" id="ARBA00005752"/>
    </source>
</evidence>
<evidence type="ECO:0000256" key="4">
    <source>
        <dbReference type="ARBA" id="ARBA00022741"/>
    </source>
</evidence>
<dbReference type="Pfam" id="PF13537">
    <property type="entry name" value="GATase_7"/>
    <property type="match status" value="1"/>
</dbReference>
<evidence type="ECO:0000256" key="5">
    <source>
        <dbReference type="ARBA" id="ARBA00022840"/>
    </source>
</evidence>
<dbReference type="GO" id="GO:0005524">
    <property type="term" value="F:ATP binding"/>
    <property type="evidence" value="ECO:0007669"/>
    <property type="project" value="UniProtKB-KW"/>
</dbReference>
<dbReference type="GO" id="GO:0006529">
    <property type="term" value="P:asparagine biosynthetic process"/>
    <property type="evidence" value="ECO:0007669"/>
    <property type="project" value="InterPro"/>
</dbReference>
<proteinExistence type="inferred from homology"/>
<dbReference type="InterPro" id="IPR001962">
    <property type="entry name" value="Asn_synthase"/>
</dbReference>
<dbReference type="InterPro" id="IPR029055">
    <property type="entry name" value="Ntn_hydrolases_N"/>
</dbReference>
<dbReference type="InterPro" id="IPR014729">
    <property type="entry name" value="Rossmann-like_a/b/a_fold"/>
</dbReference>
<dbReference type="GO" id="GO:0004066">
    <property type="term" value="F:asparagine synthase (glutamine-hydrolyzing) activity"/>
    <property type="evidence" value="ECO:0007669"/>
    <property type="project" value="UniProtKB-EC"/>
</dbReference>
<evidence type="ECO:0000259" key="8">
    <source>
        <dbReference type="PROSITE" id="PS51278"/>
    </source>
</evidence>
<dbReference type="InterPro" id="IPR051786">
    <property type="entry name" value="ASN_synthetase/amidase"/>
</dbReference>
<evidence type="ECO:0000256" key="3">
    <source>
        <dbReference type="ARBA" id="ARBA00012737"/>
    </source>
</evidence>
<dbReference type="PANTHER" id="PTHR43284">
    <property type="entry name" value="ASPARAGINE SYNTHETASE (GLUTAMINE-HYDROLYZING)"/>
    <property type="match status" value="1"/>
</dbReference>
<dbReference type="Gene3D" id="3.60.20.10">
    <property type="entry name" value="Glutamine Phosphoribosylpyrophosphate, subunit 1, domain 1"/>
    <property type="match status" value="1"/>
</dbReference>
<comment type="similarity">
    <text evidence="2">Belongs to the asparagine synthetase family.</text>
</comment>
<dbReference type="EC" id="6.3.5.4" evidence="3"/>
<sequence length="532" mass="59275">MSDSALLLRAWERWRDAALDRLSGAFAFAIWDNSAGALLLVRDPQGQKPLHYHLGRSFSAFASMPRGIHALSTAPRRPNLQTLARFIDLAPPAPAATFFAGVDQVAPGHLVRIRRGEVQISRYWRPSFEPIRLRDTAEYVEAVRERLDIAVRACLRGTNGLVGSHLSAGLDSSGVTATAARMVGAGEIVGFTAVPAPSFIQKFKTQDIVDEGPLAAETAGLYSNIRHMLIQTEATPLDSLEDGPAWFDHPVPNPCNHRWARAILNEARSNGLPVMLTGQMGNLSLSHDGGDLLPNLLRSGRFMRLAQEARALRREGTGIRPLASAMIGPFVPPAAWRALARTLRKPHRQSDFSLSRPNLWSDGDRGRRYGQQPVFDMVAPRMAMLEQLDFGLFNSGILAGWGIDMRDPTGDRRLIELCLRIPADQFLQNGERRAIARRVLSDRLPAAVLHERRRGRQSADWHLFLDASKPRIEHEVSLVASDPILIDLIDTGRLRKLVENWPRHWDGSVQQEFLYRRALLRALSAARFVNSF</sequence>
<evidence type="ECO:0000256" key="7">
    <source>
        <dbReference type="PIRSR" id="PIRSR001589-2"/>
    </source>
</evidence>
<dbReference type="PROSITE" id="PS51278">
    <property type="entry name" value="GATASE_TYPE_2"/>
    <property type="match status" value="1"/>
</dbReference>
<reference evidence="9" key="1">
    <citation type="submission" date="2020-02" db="EMBL/GenBank/DDBJ databases">
        <authorList>
            <person name="Meier V. D."/>
        </authorList>
    </citation>
    <scope>NUCLEOTIDE SEQUENCE</scope>
    <source>
        <strain evidence="9">AVDCRST_MAG23</strain>
    </source>
</reference>
<dbReference type="SUPFAM" id="SSF56235">
    <property type="entry name" value="N-terminal nucleophile aminohydrolases (Ntn hydrolases)"/>
    <property type="match status" value="1"/>
</dbReference>
<evidence type="ECO:0000256" key="6">
    <source>
        <dbReference type="ARBA" id="ARBA00048741"/>
    </source>
</evidence>
<dbReference type="SUPFAM" id="SSF52402">
    <property type="entry name" value="Adenine nucleotide alpha hydrolases-like"/>
    <property type="match status" value="1"/>
</dbReference>
<dbReference type="Gene3D" id="3.40.50.620">
    <property type="entry name" value="HUPs"/>
    <property type="match status" value="2"/>
</dbReference>
<dbReference type="EMBL" id="CADCWD010000090">
    <property type="protein sequence ID" value="CAA9547394.1"/>
    <property type="molecule type" value="Genomic_DNA"/>
</dbReference>
<comment type="catalytic activity">
    <reaction evidence="6">
        <text>L-aspartate + L-glutamine + ATP + H2O = L-asparagine + L-glutamate + AMP + diphosphate + H(+)</text>
        <dbReference type="Rhea" id="RHEA:12228"/>
        <dbReference type="ChEBI" id="CHEBI:15377"/>
        <dbReference type="ChEBI" id="CHEBI:15378"/>
        <dbReference type="ChEBI" id="CHEBI:29985"/>
        <dbReference type="ChEBI" id="CHEBI:29991"/>
        <dbReference type="ChEBI" id="CHEBI:30616"/>
        <dbReference type="ChEBI" id="CHEBI:33019"/>
        <dbReference type="ChEBI" id="CHEBI:58048"/>
        <dbReference type="ChEBI" id="CHEBI:58359"/>
        <dbReference type="ChEBI" id="CHEBI:456215"/>
        <dbReference type="EC" id="6.3.5.4"/>
    </reaction>
</comment>
<evidence type="ECO:0000313" key="9">
    <source>
        <dbReference type="EMBL" id="CAA9547394.1"/>
    </source>
</evidence>
<dbReference type="Pfam" id="PF00733">
    <property type="entry name" value="Asn_synthase"/>
    <property type="match status" value="1"/>
</dbReference>
<dbReference type="AlphaFoldDB" id="A0A6J4UDB9"/>
<feature type="domain" description="Glutamine amidotransferase type-2" evidence="8">
    <location>
        <begin position="1"/>
        <end position="116"/>
    </location>
</feature>
<keyword evidence="4 7" id="KW-0547">Nucleotide-binding</keyword>
<evidence type="ECO:0000256" key="1">
    <source>
        <dbReference type="ARBA" id="ARBA00005187"/>
    </source>
</evidence>
<dbReference type="PIRSF" id="PIRSF001589">
    <property type="entry name" value="Asn_synthetase_glu-h"/>
    <property type="match status" value="1"/>
</dbReference>
<dbReference type="PANTHER" id="PTHR43284:SF1">
    <property type="entry name" value="ASPARAGINE SYNTHETASE"/>
    <property type="match status" value="1"/>
</dbReference>
<gene>
    <name evidence="9" type="ORF">AVDCRST_MAG23-2669</name>
</gene>
<dbReference type="InterPro" id="IPR006426">
    <property type="entry name" value="Asn_synth_AEB"/>
</dbReference>
<keyword evidence="5 7" id="KW-0067">ATP-binding</keyword>
<keyword evidence="9" id="KW-0436">Ligase</keyword>
<protein>
    <recommendedName>
        <fullName evidence="3">asparagine synthase (glutamine-hydrolyzing)</fullName>
        <ecNumber evidence="3">6.3.5.4</ecNumber>
    </recommendedName>
</protein>
<dbReference type="InterPro" id="IPR017932">
    <property type="entry name" value="GATase_2_dom"/>
</dbReference>
<organism evidence="9">
    <name type="scientific">uncultured Sphingosinicella sp</name>
    <dbReference type="NCBI Taxonomy" id="478748"/>
    <lineage>
        <taxon>Bacteria</taxon>
        <taxon>Pseudomonadati</taxon>
        <taxon>Pseudomonadota</taxon>
        <taxon>Alphaproteobacteria</taxon>
        <taxon>Sphingomonadales</taxon>
        <taxon>Sphingosinicellaceae</taxon>
        <taxon>Sphingosinicella</taxon>
        <taxon>environmental samples</taxon>
    </lineage>
</organism>
<accession>A0A6J4UDB9</accession>